<dbReference type="PANTHER" id="PTHR12121:SF36">
    <property type="entry name" value="ENDONUCLEASE_EXONUCLEASE_PHOSPHATASE DOMAIN-CONTAINING PROTEIN"/>
    <property type="match status" value="1"/>
</dbReference>
<keyword evidence="3" id="KW-0378">Hydrolase</keyword>
<organism evidence="3 4">
    <name type="scientific">Pedobacter aquae</name>
    <dbReference type="NCBI Taxonomy" id="2605747"/>
    <lineage>
        <taxon>Bacteria</taxon>
        <taxon>Pseudomonadati</taxon>
        <taxon>Bacteroidota</taxon>
        <taxon>Sphingobacteriia</taxon>
        <taxon>Sphingobacteriales</taxon>
        <taxon>Sphingobacteriaceae</taxon>
        <taxon>Pedobacter</taxon>
    </lineage>
</organism>
<feature type="signal peptide" evidence="1">
    <location>
        <begin position="1"/>
        <end position="21"/>
    </location>
</feature>
<evidence type="ECO:0000256" key="1">
    <source>
        <dbReference type="SAM" id="SignalP"/>
    </source>
</evidence>
<dbReference type="GO" id="GO:0000175">
    <property type="term" value="F:3'-5'-RNA exonuclease activity"/>
    <property type="evidence" value="ECO:0007669"/>
    <property type="project" value="TreeGrafter"/>
</dbReference>
<protein>
    <submittedName>
        <fullName evidence="3">Endonuclease/exonuclease/phosphatase family protein</fullName>
    </submittedName>
</protein>
<dbReference type="InterPro" id="IPR050410">
    <property type="entry name" value="CCR4/nocturin_mRNA_transcr"/>
</dbReference>
<keyword evidence="3" id="KW-0255">Endonuclease</keyword>
<dbReference type="KEGG" id="pej:FYC62_10570"/>
<dbReference type="EMBL" id="CP043329">
    <property type="protein sequence ID" value="QEK52049.1"/>
    <property type="molecule type" value="Genomic_DNA"/>
</dbReference>
<dbReference type="RefSeq" id="WP_149074909.1">
    <property type="nucleotide sequence ID" value="NZ_CP043329.1"/>
</dbReference>
<dbReference type="InterPro" id="IPR036691">
    <property type="entry name" value="Endo/exonu/phosph_ase_sf"/>
</dbReference>
<accession>A0A5C0VJ00</accession>
<gene>
    <name evidence="3" type="ORF">FYC62_10570</name>
</gene>
<evidence type="ECO:0000259" key="2">
    <source>
        <dbReference type="Pfam" id="PF03372"/>
    </source>
</evidence>
<sequence>MKTKLLIFFTFLAFIGKLSIAQTYTAGTFNIRLDTEADKENQWKNRAAVVSQLIEFHDFDILGTQEGFHHQLQDILKALPQYAVYGKGRDDGQQAGEHSAILYKKDKFELLAQGDFWLSETPETPSLGWDAKCCKRICSWVYLKDKKTKKSFYFFNAHYDHQGVTARKESSKLILEKIKAIVKDKPVIFTGDLNGNHSSDPYLIIADSDILKDTYKQVKQPYANSNSFNGFGAQLKGNSIIDHVFVSKHFKTHKWGLLTDSYQGKYPSDHFPILVEIGF</sequence>
<evidence type="ECO:0000313" key="4">
    <source>
        <dbReference type="Proteomes" id="UP000323653"/>
    </source>
</evidence>
<keyword evidence="3" id="KW-0540">Nuclease</keyword>
<feature type="chain" id="PRO_5023012270" evidence="1">
    <location>
        <begin position="22"/>
        <end position="279"/>
    </location>
</feature>
<reference evidence="3 4" key="1">
    <citation type="submission" date="2019-08" db="EMBL/GenBank/DDBJ databases">
        <title>Pedobacter sp. nov., isolated from Han river, South Korea.</title>
        <authorList>
            <person name="Lee D.-H."/>
            <person name="Kim Y.-S."/>
            <person name="Hwang E.-M."/>
            <person name="Le Tran T.C."/>
            <person name="Cha C.-J."/>
        </authorList>
    </citation>
    <scope>NUCLEOTIDE SEQUENCE [LARGE SCALE GENOMIC DNA]</scope>
    <source>
        <strain evidence="3 4">CJ43</strain>
    </source>
</reference>
<dbReference type="Gene3D" id="3.60.10.10">
    <property type="entry name" value="Endonuclease/exonuclease/phosphatase"/>
    <property type="match status" value="1"/>
</dbReference>
<feature type="domain" description="Endonuclease/exonuclease/phosphatase" evidence="2">
    <location>
        <begin position="27"/>
        <end position="270"/>
    </location>
</feature>
<keyword evidence="1" id="KW-0732">Signal</keyword>
<dbReference type="InterPro" id="IPR005135">
    <property type="entry name" value="Endo/exonuclease/phosphatase"/>
</dbReference>
<dbReference type="AlphaFoldDB" id="A0A5C0VJ00"/>
<evidence type="ECO:0000313" key="3">
    <source>
        <dbReference type="EMBL" id="QEK52049.1"/>
    </source>
</evidence>
<name>A0A5C0VJ00_9SPHI</name>
<dbReference type="PANTHER" id="PTHR12121">
    <property type="entry name" value="CARBON CATABOLITE REPRESSOR PROTEIN 4"/>
    <property type="match status" value="1"/>
</dbReference>
<dbReference type="CDD" id="cd09083">
    <property type="entry name" value="EEP-1"/>
    <property type="match status" value="1"/>
</dbReference>
<keyword evidence="4" id="KW-1185">Reference proteome</keyword>
<dbReference type="Proteomes" id="UP000323653">
    <property type="component" value="Chromosome"/>
</dbReference>
<proteinExistence type="predicted"/>
<dbReference type="Pfam" id="PF03372">
    <property type="entry name" value="Exo_endo_phos"/>
    <property type="match status" value="1"/>
</dbReference>
<dbReference type="GO" id="GO:0004519">
    <property type="term" value="F:endonuclease activity"/>
    <property type="evidence" value="ECO:0007669"/>
    <property type="project" value="UniProtKB-KW"/>
</dbReference>
<keyword evidence="3" id="KW-0269">Exonuclease</keyword>
<dbReference type="SUPFAM" id="SSF56219">
    <property type="entry name" value="DNase I-like"/>
    <property type="match status" value="1"/>
</dbReference>